<dbReference type="PANTHER" id="PTHR12940">
    <property type="entry name" value="ES-2 PROTEIN - RELATED"/>
    <property type="match status" value="1"/>
</dbReference>
<feature type="compositionally biased region" description="Basic and acidic residues" evidence="4">
    <location>
        <begin position="127"/>
        <end position="143"/>
    </location>
</feature>
<sequence length="489" mass="54855">MDNKEKSLVLDKPGQKALMVAKRKEFSGLVKKPKKNVLGEDTYTEQVENIIERDFFPDLPMLKAEKEYMEAVEKKDYAKLRELHLKHGGKFTPMYSNHGGTPLLSVPQPESEMNPLTGEKVIGPEDESLKKENPDINPEKKNDGNLTLDKYLSKNTSEDNESFSEIMRENDIKHRLKHAWLYKNSADEATNSQKALPSIEDQAKEPQKALATWNYKGKNELMYFPEGMEYSEQEKIEQQKIAPREIVHKNTRLQKKMSVEDAAKSLKDATSNAIHQLKGKYGIDGKELAATTPGAGGYGYLATPSPCPGVNESPLMSWGNIASTPARLDPPSTPSVDSGPIFKVPDLPQRDKIALELSEKNLKAHRDKKNKTLQHVHSSFHTPKFGSSSLSPAGHNLQRKLGIRTSTDKALKSSYTPSPKAKTPTTPINDRSTPTLLGKRTPSLTDNLLVKRKRQTEHKSERELNVQDKYSPLVKSRSERVRSAASDFF</sequence>
<evidence type="ECO:0000313" key="6">
    <source>
        <dbReference type="Proteomes" id="UP000549394"/>
    </source>
</evidence>
<comment type="similarity">
    <text evidence="2">Belongs to the ESS2 family.</text>
</comment>
<dbReference type="Proteomes" id="UP000549394">
    <property type="component" value="Unassembled WGS sequence"/>
</dbReference>
<accession>A0A7I8VK17</accession>
<gene>
    <name evidence="5" type="ORF">DGYR_LOCUS3721</name>
</gene>
<dbReference type="InterPro" id="IPR019148">
    <property type="entry name" value="Nuclear_protein_DGCR14_ESS-2"/>
</dbReference>
<feature type="region of interest" description="Disordered" evidence="4">
    <location>
        <begin position="120"/>
        <end position="162"/>
    </location>
</feature>
<dbReference type="PANTHER" id="PTHR12940:SF0">
    <property type="entry name" value="SPLICING FACTOR ESS-2 HOMOLOG"/>
    <property type="match status" value="1"/>
</dbReference>
<keyword evidence="3" id="KW-0539">Nucleus</keyword>
<dbReference type="EMBL" id="CAJFCJ010000005">
    <property type="protein sequence ID" value="CAD5114921.1"/>
    <property type="molecule type" value="Genomic_DNA"/>
</dbReference>
<dbReference type="Pfam" id="PF09751">
    <property type="entry name" value="Es2"/>
    <property type="match status" value="1"/>
</dbReference>
<evidence type="ECO:0000313" key="5">
    <source>
        <dbReference type="EMBL" id="CAD5114921.1"/>
    </source>
</evidence>
<feature type="region of interest" description="Disordered" evidence="4">
    <location>
        <begin position="326"/>
        <end position="345"/>
    </location>
</feature>
<reference evidence="5 6" key="1">
    <citation type="submission" date="2020-08" db="EMBL/GenBank/DDBJ databases">
        <authorList>
            <person name="Hejnol A."/>
        </authorList>
    </citation>
    <scope>NUCLEOTIDE SEQUENCE [LARGE SCALE GENOMIC DNA]</scope>
</reference>
<organism evidence="5 6">
    <name type="scientific">Dimorphilus gyrociliatus</name>
    <dbReference type="NCBI Taxonomy" id="2664684"/>
    <lineage>
        <taxon>Eukaryota</taxon>
        <taxon>Metazoa</taxon>
        <taxon>Spiralia</taxon>
        <taxon>Lophotrochozoa</taxon>
        <taxon>Annelida</taxon>
        <taxon>Polychaeta</taxon>
        <taxon>Polychaeta incertae sedis</taxon>
        <taxon>Dinophilidae</taxon>
        <taxon>Dimorphilus</taxon>
    </lineage>
</organism>
<feature type="compositionally biased region" description="Basic and acidic residues" evidence="4">
    <location>
        <begin position="457"/>
        <end position="466"/>
    </location>
</feature>
<evidence type="ECO:0000256" key="1">
    <source>
        <dbReference type="ARBA" id="ARBA00004123"/>
    </source>
</evidence>
<evidence type="ECO:0000256" key="4">
    <source>
        <dbReference type="SAM" id="MobiDB-lite"/>
    </source>
</evidence>
<keyword evidence="6" id="KW-1185">Reference proteome</keyword>
<protein>
    <submittedName>
        <fullName evidence="5">Uncharacterized protein</fullName>
    </submittedName>
</protein>
<feature type="compositionally biased region" description="Polar residues" evidence="4">
    <location>
        <begin position="375"/>
        <end position="391"/>
    </location>
</feature>
<dbReference type="GO" id="GO:0071013">
    <property type="term" value="C:catalytic step 2 spliceosome"/>
    <property type="evidence" value="ECO:0007669"/>
    <property type="project" value="TreeGrafter"/>
</dbReference>
<name>A0A7I8VK17_9ANNE</name>
<feature type="region of interest" description="Disordered" evidence="4">
    <location>
        <begin position="366"/>
        <end position="489"/>
    </location>
</feature>
<evidence type="ECO:0000256" key="3">
    <source>
        <dbReference type="ARBA" id="ARBA00023242"/>
    </source>
</evidence>
<comment type="subcellular location">
    <subcellularLocation>
        <location evidence="1">Nucleus</location>
    </subcellularLocation>
</comment>
<dbReference type="AlphaFoldDB" id="A0A7I8VK17"/>
<feature type="compositionally biased region" description="Low complexity" evidence="4">
    <location>
        <begin position="412"/>
        <end position="427"/>
    </location>
</feature>
<comment type="caution">
    <text evidence="5">The sequence shown here is derived from an EMBL/GenBank/DDBJ whole genome shotgun (WGS) entry which is preliminary data.</text>
</comment>
<evidence type="ECO:0000256" key="2">
    <source>
        <dbReference type="ARBA" id="ARBA00009072"/>
    </source>
</evidence>
<proteinExistence type="inferred from homology"/>
<dbReference type="OrthoDB" id="19679at2759"/>